<evidence type="ECO:0000256" key="1">
    <source>
        <dbReference type="SAM" id="Phobius"/>
    </source>
</evidence>
<dbReference type="KEGG" id="mec:Q7C_2728"/>
<dbReference type="HOGENOM" id="CLU_3312567_0_0_6"/>
<keyword evidence="1" id="KW-1133">Transmembrane helix</keyword>
<protein>
    <submittedName>
        <fullName evidence="2">Uncharacterized protein</fullName>
    </submittedName>
</protein>
<feature type="transmembrane region" description="Helical" evidence="1">
    <location>
        <begin position="6"/>
        <end position="24"/>
    </location>
</feature>
<accession>I1YLQ5</accession>
<keyword evidence="1" id="KW-0812">Transmembrane</keyword>
<evidence type="ECO:0000313" key="2">
    <source>
        <dbReference type="EMBL" id="AFJ03848.1"/>
    </source>
</evidence>
<name>I1YLQ5_METFJ</name>
<reference evidence="2 3" key="1">
    <citation type="journal article" date="2012" name="J. Bacteriol.">
        <title>Complete genome sequences of Methylophaga sp. strain JAM1 and Methylophaga sp. strain JAM7.</title>
        <authorList>
            <person name="Villeneuve C."/>
            <person name="Martineau C."/>
            <person name="Mauffrey F."/>
            <person name="Villemur R."/>
        </authorList>
    </citation>
    <scope>NUCLEOTIDE SEQUENCE [LARGE SCALE GENOMIC DNA]</scope>
    <source>
        <strain evidence="2 3">JAM7</strain>
        <plasmid evidence="3">pJAM7</plasmid>
    </source>
</reference>
<keyword evidence="2" id="KW-0614">Plasmid</keyword>
<geneLocation type="plasmid" evidence="3">
    <name>pJAM7</name>
</geneLocation>
<sequence length="39" mass="4489">MYQPTATLFIVFRPIGQIILGLLLPPQIFQMILLSQFLL</sequence>
<keyword evidence="3" id="KW-1185">Reference proteome</keyword>
<organism evidence="2 3">
    <name type="scientific">Methylophaga frappieri (strain ATCC BAA-2434 / DSM 25690 / JAM7)</name>
    <dbReference type="NCBI Taxonomy" id="754477"/>
    <lineage>
        <taxon>Bacteria</taxon>
        <taxon>Pseudomonadati</taxon>
        <taxon>Pseudomonadota</taxon>
        <taxon>Gammaproteobacteria</taxon>
        <taxon>Thiotrichales</taxon>
        <taxon>Piscirickettsiaceae</taxon>
        <taxon>Methylophaga</taxon>
    </lineage>
</organism>
<proteinExistence type="predicted"/>
<gene>
    <name evidence="2" type="ordered locus">Q7C_2728</name>
</gene>
<evidence type="ECO:0000313" key="3">
    <source>
        <dbReference type="Proteomes" id="UP000009145"/>
    </source>
</evidence>
<dbReference type="EMBL" id="CP003381">
    <property type="protein sequence ID" value="AFJ03848.1"/>
    <property type="molecule type" value="Genomic_DNA"/>
</dbReference>
<dbReference type="AlphaFoldDB" id="I1YLQ5"/>
<keyword evidence="1" id="KW-0472">Membrane</keyword>
<dbReference type="Proteomes" id="UP000009145">
    <property type="component" value="Plasmid pJAM7"/>
</dbReference>
<dbReference type="PATRIC" id="fig|754477.3.peg.2681"/>